<keyword evidence="1" id="KW-1133">Transmembrane helix</keyword>
<dbReference type="Proteomes" id="UP000050795">
    <property type="component" value="Unassembled WGS sequence"/>
</dbReference>
<organism evidence="2 3">
    <name type="scientific">Trichobilharzia regenti</name>
    <name type="common">Nasal bird schistosome</name>
    <dbReference type="NCBI Taxonomy" id="157069"/>
    <lineage>
        <taxon>Eukaryota</taxon>
        <taxon>Metazoa</taxon>
        <taxon>Spiralia</taxon>
        <taxon>Lophotrochozoa</taxon>
        <taxon>Platyhelminthes</taxon>
        <taxon>Trematoda</taxon>
        <taxon>Digenea</taxon>
        <taxon>Strigeidida</taxon>
        <taxon>Schistosomatoidea</taxon>
        <taxon>Schistosomatidae</taxon>
        <taxon>Trichobilharzia</taxon>
    </lineage>
</organism>
<accession>A0AA85IZR2</accession>
<feature type="transmembrane region" description="Helical" evidence="1">
    <location>
        <begin position="35"/>
        <end position="52"/>
    </location>
</feature>
<evidence type="ECO:0000256" key="1">
    <source>
        <dbReference type="SAM" id="Phobius"/>
    </source>
</evidence>
<dbReference type="AlphaFoldDB" id="A0AA85IZR2"/>
<sequence>MHTNQRSDKSKYKATNYLSCGKITQLLRDSMFNKTWLTIISSFFIYIMFLPSSESAALLRWLCTFINITLLCNEATEAAVVAATGDGGAGVTVPVLKL</sequence>
<name>A0AA85IZR2_TRIRE</name>
<keyword evidence="1" id="KW-0812">Transmembrane</keyword>
<keyword evidence="1" id="KW-0472">Membrane</keyword>
<reference evidence="2" key="1">
    <citation type="submission" date="2022-06" db="EMBL/GenBank/DDBJ databases">
        <authorList>
            <person name="Berger JAMES D."/>
            <person name="Berger JAMES D."/>
        </authorList>
    </citation>
    <scope>NUCLEOTIDE SEQUENCE [LARGE SCALE GENOMIC DNA]</scope>
</reference>
<reference evidence="3" key="2">
    <citation type="submission" date="2023-11" db="UniProtKB">
        <authorList>
            <consortium name="WormBaseParasite"/>
        </authorList>
    </citation>
    <scope>IDENTIFICATION</scope>
</reference>
<dbReference type="WBParaSite" id="TREG1_116150.1">
    <property type="protein sequence ID" value="TREG1_116150.1"/>
    <property type="gene ID" value="TREG1_116150"/>
</dbReference>
<evidence type="ECO:0000313" key="2">
    <source>
        <dbReference type="Proteomes" id="UP000050795"/>
    </source>
</evidence>
<keyword evidence="2" id="KW-1185">Reference proteome</keyword>
<evidence type="ECO:0000313" key="3">
    <source>
        <dbReference type="WBParaSite" id="TREG1_116150.1"/>
    </source>
</evidence>
<proteinExistence type="predicted"/>
<protein>
    <submittedName>
        <fullName evidence="3">Uncharacterized protein</fullName>
    </submittedName>
</protein>